<accession>A0A4V1AGV3</accession>
<reference evidence="3" key="1">
    <citation type="submission" date="2019-03" db="EMBL/GenBank/DDBJ databases">
        <title>Flavobacterium sp.</title>
        <authorList>
            <person name="Kim H."/>
        </authorList>
    </citation>
    <scope>NUCLEOTIDE SEQUENCE [LARGE SCALE GENOMIC DNA]</scope>
    <source>
        <strain evidence="3">GS13</strain>
    </source>
</reference>
<dbReference type="OrthoDB" id="6057861at2"/>
<sequence length="193" mass="22303">MKKAQQIRFLTGIFLILSLNLSAQNLKNYFSVSEVSFSNTIYKLAWSSHPNDVYYKQEYLPAGEKSESFKTMIMIEAITVDASIENVVRLKESELQERKKTDQVCNYQITTNSQTGEYMIDFLLSSGDIVEWNAYRYKKIVDTKGKPTVLLFALSKRAYGNDYKNFLVGLKSERIDAINLVWKYNLSTIKLQD</sequence>
<feature type="signal peptide" evidence="1">
    <location>
        <begin position="1"/>
        <end position="23"/>
    </location>
</feature>
<organism evidence="2 3">
    <name type="scientific">Flavobacterium nackdongense</name>
    <dbReference type="NCBI Taxonomy" id="2547394"/>
    <lineage>
        <taxon>Bacteria</taxon>
        <taxon>Pseudomonadati</taxon>
        <taxon>Bacteroidota</taxon>
        <taxon>Flavobacteriia</taxon>
        <taxon>Flavobacteriales</taxon>
        <taxon>Flavobacteriaceae</taxon>
        <taxon>Flavobacterium</taxon>
    </lineage>
</organism>
<feature type="chain" id="PRO_5020642593" evidence="1">
    <location>
        <begin position="24"/>
        <end position="193"/>
    </location>
</feature>
<dbReference type="AlphaFoldDB" id="A0A4V1AGV3"/>
<evidence type="ECO:0000256" key="1">
    <source>
        <dbReference type="SAM" id="SignalP"/>
    </source>
</evidence>
<proteinExistence type="predicted"/>
<evidence type="ECO:0000313" key="2">
    <source>
        <dbReference type="EMBL" id="QBN19342.1"/>
    </source>
</evidence>
<protein>
    <submittedName>
        <fullName evidence="2">Uncharacterized protein</fullName>
    </submittedName>
</protein>
<name>A0A4V1AGV3_9FLAO</name>
<evidence type="ECO:0000313" key="3">
    <source>
        <dbReference type="Proteomes" id="UP000291124"/>
    </source>
</evidence>
<keyword evidence="1" id="KW-0732">Signal</keyword>
<keyword evidence="3" id="KW-1185">Reference proteome</keyword>
<dbReference type="EMBL" id="CP037933">
    <property type="protein sequence ID" value="QBN19342.1"/>
    <property type="molecule type" value="Genomic_DNA"/>
</dbReference>
<gene>
    <name evidence="2" type="ORF">E1750_11220</name>
</gene>
<dbReference type="Proteomes" id="UP000291124">
    <property type="component" value="Chromosome"/>
</dbReference>
<dbReference type="KEGG" id="fnk:E1750_11220"/>
<dbReference type="RefSeq" id="WP_133276860.1">
    <property type="nucleotide sequence ID" value="NZ_CP037933.1"/>
</dbReference>